<reference evidence="3" key="1">
    <citation type="submission" date="2025-08" db="UniProtKB">
        <authorList>
            <consortium name="RefSeq"/>
        </authorList>
    </citation>
    <scope>IDENTIFICATION</scope>
    <source>
        <strain evidence="3">15112-1751.03</strain>
        <tissue evidence="3">Whole Adult</tissue>
    </source>
</reference>
<organism evidence="2 3">
    <name type="scientific">Drosophila albomicans</name>
    <name type="common">Fruit fly</name>
    <dbReference type="NCBI Taxonomy" id="7291"/>
    <lineage>
        <taxon>Eukaryota</taxon>
        <taxon>Metazoa</taxon>
        <taxon>Ecdysozoa</taxon>
        <taxon>Arthropoda</taxon>
        <taxon>Hexapoda</taxon>
        <taxon>Insecta</taxon>
        <taxon>Pterygota</taxon>
        <taxon>Neoptera</taxon>
        <taxon>Endopterygota</taxon>
        <taxon>Diptera</taxon>
        <taxon>Brachycera</taxon>
        <taxon>Muscomorpha</taxon>
        <taxon>Ephydroidea</taxon>
        <taxon>Drosophilidae</taxon>
        <taxon>Drosophila</taxon>
    </lineage>
</organism>
<dbReference type="Proteomes" id="UP000515160">
    <property type="component" value="Chromosome 3"/>
</dbReference>
<keyword evidence="2" id="KW-1185">Reference proteome</keyword>
<dbReference type="GeneID" id="127565456"/>
<accession>A0A9C6SQ15</accession>
<feature type="chain" id="PRO_5039717743" evidence="1">
    <location>
        <begin position="20"/>
        <end position="97"/>
    </location>
</feature>
<evidence type="ECO:0000256" key="1">
    <source>
        <dbReference type="SAM" id="SignalP"/>
    </source>
</evidence>
<gene>
    <name evidence="3" type="primary">LOC127565456</name>
</gene>
<feature type="signal peptide" evidence="1">
    <location>
        <begin position="1"/>
        <end position="19"/>
    </location>
</feature>
<evidence type="ECO:0000313" key="2">
    <source>
        <dbReference type="Proteomes" id="UP000515160"/>
    </source>
</evidence>
<proteinExistence type="predicted"/>
<keyword evidence="1" id="KW-0732">Signal</keyword>
<dbReference type="AlphaFoldDB" id="A0A9C6SQ15"/>
<protein>
    <submittedName>
        <fullName evidence="3">Uncharacterized protein LOC127565456</fullName>
    </submittedName>
</protein>
<evidence type="ECO:0000313" key="3">
    <source>
        <dbReference type="RefSeq" id="XP_051859925.1"/>
    </source>
</evidence>
<dbReference type="OrthoDB" id="7866269at2759"/>
<name>A0A9C6SQ15_DROAB</name>
<sequence length="97" mass="10814">MNAVLLISLALVLVPLATSTTSLVRCRVRALANCDRTKKVCLRFSRTNLCELFRNECQQKLANCNNNGGLTQAFYEKANLKYCKGLSMNQRLPCASI</sequence>
<dbReference type="RefSeq" id="XP_051859925.1">
    <property type="nucleotide sequence ID" value="XM_052003965.1"/>
</dbReference>